<comment type="caution">
    <text evidence="1">The sequence shown here is derived from an EMBL/GenBank/DDBJ whole genome shotgun (WGS) entry which is preliminary data.</text>
</comment>
<evidence type="ECO:0000313" key="2">
    <source>
        <dbReference type="Proteomes" id="UP001363622"/>
    </source>
</evidence>
<name>A0ABR1KR38_9PEZI</name>
<dbReference type="Proteomes" id="UP001363622">
    <property type="component" value="Unassembled WGS sequence"/>
</dbReference>
<organism evidence="1 2">
    <name type="scientific">Phyllosticta citriasiana</name>
    <dbReference type="NCBI Taxonomy" id="595635"/>
    <lineage>
        <taxon>Eukaryota</taxon>
        <taxon>Fungi</taxon>
        <taxon>Dikarya</taxon>
        <taxon>Ascomycota</taxon>
        <taxon>Pezizomycotina</taxon>
        <taxon>Dothideomycetes</taxon>
        <taxon>Dothideomycetes incertae sedis</taxon>
        <taxon>Botryosphaeriales</taxon>
        <taxon>Phyllostictaceae</taxon>
        <taxon>Phyllosticta</taxon>
    </lineage>
</organism>
<gene>
    <name evidence="1" type="ORF">IWZ03DRAFT_379153</name>
</gene>
<proteinExistence type="predicted"/>
<reference evidence="1 2" key="1">
    <citation type="submission" date="2024-04" db="EMBL/GenBank/DDBJ databases">
        <title>Phyllosticta paracitricarpa is synonymous to the EU quarantine fungus P. citricarpa based on phylogenomic analyses.</title>
        <authorList>
            <consortium name="Lawrence Berkeley National Laboratory"/>
            <person name="Van Ingen-Buijs V.A."/>
            <person name="Van Westerhoven A.C."/>
            <person name="Haridas S."/>
            <person name="Skiadas P."/>
            <person name="Martin F."/>
            <person name="Groenewald J.Z."/>
            <person name="Crous P.W."/>
            <person name="Seidl M.F."/>
        </authorList>
    </citation>
    <scope>NUCLEOTIDE SEQUENCE [LARGE SCALE GENOMIC DNA]</scope>
    <source>
        <strain evidence="1 2">CBS 123371</strain>
    </source>
</reference>
<accession>A0ABR1KR38</accession>
<keyword evidence="2" id="KW-1185">Reference proteome</keyword>
<evidence type="ECO:0000313" key="1">
    <source>
        <dbReference type="EMBL" id="KAK7516826.1"/>
    </source>
</evidence>
<sequence>MLALKDICRIFCKICAAFDLPIFNGLVSNTSEQVVLVGVTLQPQVEVSFIAVVCRHVVTDEGLREQAIELRVTLLAVENVCEVGAGSFGALLEVDLSATFFFAGRAPPRAGDSAARLRPPLLPPLGATGPTILIAAFRSRRRTCLTRAAWTFPRLRVSMAALRAVFAASTSPARRTRSRMFPRIPSGYSRGSRMRVSGCATRRYQVGLEGFGGSRGLKFSSRKVAMSTFPA</sequence>
<protein>
    <submittedName>
        <fullName evidence="1">Uncharacterized protein</fullName>
    </submittedName>
</protein>
<dbReference type="EMBL" id="JBBPHU010000006">
    <property type="protein sequence ID" value="KAK7516826.1"/>
    <property type="molecule type" value="Genomic_DNA"/>
</dbReference>